<protein>
    <submittedName>
        <fullName evidence="1">LysB family phage lysis regulatory protein</fullName>
    </submittedName>
</protein>
<keyword evidence="2" id="KW-1185">Reference proteome</keyword>
<reference evidence="1 2" key="1">
    <citation type="submission" date="2020-08" db="EMBL/GenBank/DDBJ databases">
        <title>Genomic Encyclopedia of Type Strains, Phase IV (KMG-IV): sequencing the most valuable type-strain genomes for metagenomic binning, comparative biology and taxonomic classification.</title>
        <authorList>
            <person name="Goeker M."/>
        </authorList>
    </citation>
    <scope>NUCLEOTIDE SEQUENCE [LARGE SCALE GENOMIC DNA]</scope>
    <source>
        <strain evidence="1 2">DSM 10368</strain>
    </source>
</reference>
<accession>A0ABR6H5T4</accession>
<evidence type="ECO:0000313" key="2">
    <source>
        <dbReference type="Proteomes" id="UP000577697"/>
    </source>
</evidence>
<gene>
    <name evidence="1" type="ORF">FHS67_002195</name>
</gene>
<name>A0ABR6H5T4_AMIAI</name>
<dbReference type="EMBL" id="JACICB010000007">
    <property type="protein sequence ID" value="MBB3705876.1"/>
    <property type="molecule type" value="Genomic_DNA"/>
</dbReference>
<evidence type="ECO:0000313" key="1">
    <source>
        <dbReference type="EMBL" id="MBB3705876.1"/>
    </source>
</evidence>
<comment type="caution">
    <text evidence="1">The sequence shown here is derived from an EMBL/GenBank/DDBJ whole genome shotgun (WGS) entry which is preliminary data.</text>
</comment>
<sequence>MTQIRLIIAAALAIVFLSVGGLALWYRSNAFAAEAERDRARADLATAVDVNRAQEATIGRMRAQADADAKGAAELAAELAALNDAFRANNAALAELKDKDATVRDYLNTPVPDDVRRMYAPR</sequence>
<organism evidence="1 2">
    <name type="scientific">Aminobacter aminovorans</name>
    <name type="common">Chelatobacter heintzii</name>
    <dbReference type="NCBI Taxonomy" id="83263"/>
    <lineage>
        <taxon>Bacteria</taxon>
        <taxon>Pseudomonadati</taxon>
        <taxon>Pseudomonadota</taxon>
        <taxon>Alphaproteobacteria</taxon>
        <taxon>Hyphomicrobiales</taxon>
        <taxon>Phyllobacteriaceae</taxon>
        <taxon>Aminobacter</taxon>
    </lineage>
</organism>
<dbReference type="Proteomes" id="UP000577697">
    <property type="component" value="Unassembled WGS sequence"/>
</dbReference>
<proteinExistence type="predicted"/>
<dbReference type="RefSeq" id="WP_067958895.1">
    <property type="nucleotide sequence ID" value="NZ_CP015005.1"/>
</dbReference>